<dbReference type="EMBL" id="LN890280">
    <property type="protein sequence ID" value="CUR52752.1"/>
    <property type="molecule type" value="Genomic_DNA"/>
</dbReference>
<evidence type="ECO:0000256" key="1">
    <source>
        <dbReference type="SAM" id="Phobius"/>
    </source>
</evidence>
<keyword evidence="1" id="KW-1133">Transmembrane helix</keyword>
<keyword evidence="1" id="KW-0472">Membrane</keyword>
<dbReference type="KEGG" id="ndv:NDEV_1990"/>
<dbReference type="InterPro" id="IPR013783">
    <property type="entry name" value="Ig-like_fold"/>
</dbReference>
<dbReference type="Proteomes" id="UP000196239">
    <property type="component" value="Chromosome 1"/>
</dbReference>
<feature type="domain" description="SpaA-like prealbumin fold" evidence="2">
    <location>
        <begin position="45"/>
        <end position="129"/>
    </location>
</feature>
<dbReference type="Pfam" id="PF17802">
    <property type="entry name" value="SpaA"/>
    <property type="match status" value="1"/>
</dbReference>
<keyword evidence="4" id="KW-1185">Reference proteome</keyword>
<sequence length="373" mass="40318">MKRWSKISSIFAVLIIISVLYIISNSGIYHTENTVFAQSSSLTIISLSSDNKLIGGGQFVISPNPFTGTGNYTITDNSADDTEKDKDGVITLSGIKNGNYNIIQTSTTPGYSVDQIQKAVQVNNSSGVTTFTDLPTNNVAISSTSARSITYTTKFECGSIYAGEGPLRPGHYDTDISLFNKQKFQTQVLWNSVLNNGPSSNAILLKMNSETSKSITCQDIRTTLGNNNENFIEGFTIINVPLDSTFNGETTMASSTSDVNVLDVQVFYTANALDTLPHEVIVDKISFYIIQDGSGKIPSNMMQKTLDISVPSGLNQISDTEKKVKDALAKQYSLSDDDLTKIVIRIKDVSVGVGVLIDDHAISLSTVKPQLGS</sequence>
<evidence type="ECO:0000313" key="4">
    <source>
        <dbReference type="Proteomes" id="UP000196239"/>
    </source>
</evidence>
<reference evidence="4" key="1">
    <citation type="submission" date="2015-10" db="EMBL/GenBank/DDBJ databases">
        <authorList>
            <person name="Lehtovirta-Morley L.E."/>
            <person name="Vieille C."/>
        </authorList>
    </citation>
    <scope>NUCLEOTIDE SEQUENCE [LARGE SCALE GENOMIC DNA]</scope>
</reference>
<feature type="transmembrane region" description="Helical" evidence="1">
    <location>
        <begin position="7"/>
        <end position="24"/>
    </location>
</feature>
<dbReference type="AlphaFoldDB" id="A0A128A5Z2"/>
<name>A0A128A5Z2_9ARCH</name>
<proteinExistence type="predicted"/>
<keyword evidence="1" id="KW-0812">Transmembrane</keyword>
<gene>
    <name evidence="3" type="ORF">NDEV_1990</name>
</gene>
<evidence type="ECO:0000313" key="3">
    <source>
        <dbReference type="EMBL" id="CUR52752.1"/>
    </source>
</evidence>
<dbReference type="InterPro" id="IPR041033">
    <property type="entry name" value="SpaA_PFL_dom_1"/>
</dbReference>
<dbReference type="Gene3D" id="2.60.40.10">
    <property type="entry name" value="Immunoglobulins"/>
    <property type="match status" value="1"/>
</dbReference>
<evidence type="ECO:0000259" key="2">
    <source>
        <dbReference type="Pfam" id="PF17802"/>
    </source>
</evidence>
<organism evidence="3 4">
    <name type="scientific">Nitrosotalea devaniterrae</name>
    <dbReference type="NCBI Taxonomy" id="1078905"/>
    <lineage>
        <taxon>Archaea</taxon>
        <taxon>Nitrososphaerota</taxon>
        <taxon>Nitrososphaeria</taxon>
        <taxon>Nitrosotaleales</taxon>
        <taxon>Nitrosotaleaceae</taxon>
        <taxon>Nitrosotalea</taxon>
    </lineage>
</organism>
<protein>
    <recommendedName>
        <fullName evidence="2">SpaA-like prealbumin fold domain-containing protein</fullName>
    </recommendedName>
</protein>
<accession>A0A128A5Z2</accession>